<dbReference type="KEGG" id="cpro:CPRO_24440"/>
<dbReference type="OrthoDB" id="10012212at2"/>
<reference evidence="4" key="4">
    <citation type="submission" date="2016-11" db="EMBL/GenBank/DDBJ databases">
        <authorList>
            <person name="Jaros S."/>
            <person name="Januszkiewicz K."/>
            <person name="Wedrychowicz H."/>
        </authorList>
    </citation>
    <scope>NUCLEOTIDE SEQUENCE [LARGE SCALE GENOMIC DNA]</scope>
    <source>
        <strain evidence="4">DSM 1682</strain>
    </source>
</reference>
<accession>A0A0X8VE05</accession>
<dbReference type="Proteomes" id="UP000068026">
    <property type="component" value="Chromosome"/>
</dbReference>
<evidence type="ECO:0000313" key="2">
    <source>
        <dbReference type="EMBL" id="SHF02948.1"/>
    </source>
</evidence>
<gene>
    <name evidence="1" type="ORF">CPRO_24440</name>
    <name evidence="2" type="ORF">SAMN02745151_02548</name>
</gene>
<dbReference type="Proteomes" id="UP000184204">
    <property type="component" value="Unassembled WGS sequence"/>
</dbReference>
<reference evidence="1 3" key="1">
    <citation type="journal article" date="2016" name="Genome Announc.">
        <title>Complete Genome Sequence of the Amino Acid-Fermenting Clostridium propionicum X2 (DSM 1682).</title>
        <authorList>
            <person name="Poehlein A."/>
            <person name="Schlien K."/>
            <person name="Chowdhury N.P."/>
            <person name="Gottschalk G."/>
            <person name="Buckel W."/>
            <person name="Daniel R."/>
        </authorList>
    </citation>
    <scope>NUCLEOTIDE SEQUENCE [LARGE SCALE GENOMIC DNA]</scope>
    <source>
        <strain evidence="1 3">X2</strain>
    </source>
</reference>
<reference evidence="3" key="2">
    <citation type="submission" date="2016-01" db="EMBL/GenBank/DDBJ databases">
        <authorList>
            <person name="Poehlein A."/>
            <person name="Schlien K."/>
            <person name="Gottschalk G."/>
            <person name="Buckel W."/>
            <person name="Daniel R."/>
        </authorList>
    </citation>
    <scope>NUCLEOTIDE SEQUENCE [LARGE SCALE GENOMIC DNA]</scope>
    <source>
        <strain evidence="3">X2</strain>
    </source>
</reference>
<dbReference type="EMBL" id="CP014223">
    <property type="protein sequence ID" value="AMJ42010.1"/>
    <property type="molecule type" value="Genomic_DNA"/>
</dbReference>
<keyword evidence="3" id="KW-1185">Reference proteome</keyword>
<evidence type="ECO:0000313" key="1">
    <source>
        <dbReference type="EMBL" id="AMJ42010.1"/>
    </source>
</evidence>
<protein>
    <submittedName>
        <fullName evidence="2">Uncharacterized protein</fullName>
    </submittedName>
</protein>
<proteinExistence type="predicted"/>
<name>A0A0X8VE05_ANAPI</name>
<sequence length="118" mass="14027">MEIIGTPKEIEEFSRKREKIKTVKESEIQDRSQKIALRILNEERERASEAISSEKWKVNINPDCYIAKEIIYQTAMLHKLDRNMNMMVSEFNSLYTKMLMLNKEMKEIKKEAENCPVK</sequence>
<dbReference type="RefSeq" id="WP_066052152.1">
    <property type="nucleotide sequence ID" value="NZ_CP014223.1"/>
</dbReference>
<organism evidence="2 4">
    <name type="scientific">Anaerotignum propionicum DSM 1682</name>
    <dbReference type="NCBI Taxonomy" id="991789"/>
    <lineage>
        <taxon>Bacteria</taxon>
        <taxon>Bacillati</taxon>
        <taxon>Bacillota</taxon>
        <taxon>Clostridia</taxon>
        <taxon>Lachnospirales</taxon>
        <taxon>Anaerotignaceae</taxon>
        <taxon>Anaerotignum</taxon>
    </lineage>
</organism>
<dbReference type="AlphaFoldDB" id="A0A0X8VE05"/>
<evidence type="ECO:0000313" key="3">
    <source>
        <dbReference type="Proteomes" id="UP000068026"/>
    </source>
</evidence>
<evidence type="ECO:0000313" key="4">
    <source>
        <dbReference type="Proteomes" id="UP000184204"/>
    </source>
</evidence>
<dbReference type="EMBL" id="FQUA01000014">
    <property type="protein sequence ID" value="SHF02948.1"/>
    <property type="molecule type" value="Genomic_DNA"/>
</dbReference>
<reference evidence="2" key="3">
    <citation type="submission" date="2016-11" db="EMBL/GenBank/DDBJ databases">
        <authorList>
            <person name="Varghese N."/>
            <person name="Submissions S."/>
        </authorList>
    </citation>
    <scope>NUCLEOTIDE SEQUENCE</scope>
    <source>
        <strain evidence="2">DSM 1682</strain>
    </source>
</reference>